<dbReference type="InterPro" id="IPR003644">
    <property type="entry name" value="Calx_beta"/>
</dbReference>
<dbReference type="InterPro" id="IPR038081">
    <property type="entry name" value="CalX-like_sf"/>
</dbReference>
<keyword evidence="4" id="KW-0813">Transport</keyword>
<evidence type="ECO:0000259" key="5">
    <source>
        <dbReference type="SMART" id="SM00237"/>
    </source>
</evidence>
<dbReference type="Gene3D" id="3.40.50.1820">
    <property type="entry name" value="alpha/beta hydrolase"/>
    <property type="match status" value="2"/>
</dbReference>
<dbReference type="Gene3D" id="2.60.40.2030">
    <property type="match status" value="2"/>
</dbReference>
<keyword evidence="2" id="KW-0677">Repeat</keyword>
<feature type="domain" description="Calx-beta" evidence="5">
    <location>
        <begin position="675"/>
        <end position="777"/>
    </location>
</feature>
<dbReference type="PANTHER" id="PTHR11878">
    <property type="entry name" value="SODIUM/CALCIUM EXCHANGER"/>
    <property type="match status" value="1"/>
</dbReference>
<dbReference type="RefSeq" id="WP_348391905.1">
    <property type="nucleotide sequence ID" value="NZ_CP134145.1"/>
</dbReference>
<keyword evidence="3" id="KW-0106">Calcium</keyword>
<evidence type="ECO:0000256" key="4">
    <source>
        <dbReference type="ARBA" id="ARBA00023065"/>
    </source>
</evidence>
<dbReference type="Proteomes" id="UP001258994">
    <property type="component" value="Chromosome"/>
</dbReference>
<keyword evidence="1" id="KW-0732">Signal</keyword>
<evidence type="ECO:0000313" key="6">
    <source>
        <dbReference type="EMBL" id="WNC72790.1"/>
    </source>
</evidence>
<dbReference type="InterPro" id="IPR029058">
    <property type="entry name" value="AB_hydrolase_fold"/>
</dbReference>
<name>A0ABY9TW96_9GAMM</name>
<reference evidence="7" key="1">
    <citation type="submission" date="2023-09" db="EMBL/GenBank/DDBJ databases">
        <authorList>
            <person name="Li S."/>
            <person name="Li X."/>
            <person name="Zhang C."/>
            <person name="Zhao Z."/>
        </authorList>
    </citation>
    <scope>NUCLEOTIDE SEQUENCE [LARGE SCALE GENOMIC DNA]</scope>
    <source>
        <strain evidence="7">SQ149</strain>
    </source>
</reference>
<keyword evidence="4" id="KW-0406">Ion transport</keyword>
<dbReference type="PANTHER" id="PTHR11878:SF65">
    <property type="entry name" value="NA_CA-EXCHANGE PROTEIN, ISOFORM G"/>
    <property type="match status" value="1"/>
</dbReference>
<dbReference type="SMART" id="SM00237">
    <property type="entry name" value="Calx_beta"/>
    <property type="match status" value="2"/>
</dbReference>
<dbReference type="Pfam" id="PF20434">
    <property type="entry name" value="BD-FAE"/>
    <property type="match status" value="1"/>
</dbReference>
<dbReference type="SUPFAM" id="SSF141072">
    <property type="entry name" value="CalX-like"/>
    <property type="match status" value="2"/>
</dbReference>
<dbReference type="EMBL" id="CP134145">
    <property type="protein sequence ID" value="WNC72790.1"/>
    <property type="molecule type" value="Genomic_DNA"/>
</dbReference>
<accession>A0ABY9TW96</accession>
<evidence type="ECO:0000256" key="3">
    <source>
        <dbReference type="ARBA" id="ARBA00022837"/>
    </source>
</evidence>
<sequence>MSIFKTSGLSRKTINKLLAFIGILMFGVNVHAVQASEAELAETLAGINAGLSNVELELFEWPSDLHNQLGKIDKFAFVTRPRQSSGKLPLIISLHGGGESFQNLNLETQLGMDVPRGWNLAELVDKEVMFLDPSIHEGWEPDTLDKMLDYVLENFSDIDKHRVYVMGYSRGGGGTYDWIRQSGDRFAAAAPTGFSSYRETHDLTMLENLPIWTAVGSADNDSAQRATKVKAFADHLEALGNENVDYRSYSGAGHNAGGQEVYSAVELVDFMLEFTLSHQPEDWVTADQIDWFWQEGGEPTFPNEAYGPEVLVDPDKLPSGVSNVGDNQLFDVWVPDGVGPFPVYVYAHGGGFTGGSKRRMVLSGPLLQNDNVVYVDTNYRLHGGTSEGITDAINDVVALLEFLKTNKEKYKINPDQIFLGGGSAGGIIMNDITYKQKVAGIKGLWQWNLYRNEGQSVNLQDQELLANVAIPVVHGHPDLYPNDNSHSALDAFDHASANWQAGSRGTFFKAIKEHPSAIGYEDPYDQIEQVWIDGHWELDSRDGTDTGVRMPNLAEWIYKVVESNNEGEIPDAGQINFGSIDYLVSENEDSVLITVTRTDGEYGELKVDYSLQDGTATATSDYEYQAGTLTFTDGEISKQIIINIVDDSTYEGDETFNISLSNLVGDATLGNPSTATVTIIDIDAVPPAGILQFSGESYSVNESAGSVTITVQRIDGDYGDVSVDYAVANGSGINGNDYSVTDGTLYFSNGEMSQTINIDITDDTLDENTETFSVILSNPISATLGNNQTANVSIIDNDVPASNDDDSNSSSGGSFDYWLMIAMLLIVRRRMLGV</sequence>
<feature type="domain" description="Calx-beta" evidence="5">
    <location>
        <begin position="565"/>
        <end position="661"/>
    </location>
</feature>
<evidence type="ECO:0000256" key="2">
    <source>
        <dbReference type="ARBA" id="ARBA00022737"/>
    </source>
</evidence>
<gene>
    <name evidence="6" type="ORF">RGQ13_02110</name>
</gene>
<dbReference type="Pfam" id="PF03160">
    <property type="entry name" value="Calx-beta"/>
    <property type="match status" value="2"/>
</dbReference>
<dbReference type="InterPro" id="IPR051171">
    <property type="entry name" value="CaCA"/>
</dbReference>
<dbReference type="InterPro" id="IPR049492">
    <property type="entry name" value="BD-FAE-like_dom"/>
</dbReference>
<evidence type="ECO:0000256" key="1">
    <source>
        <dbReference type="ARBA" id="ARBA00022729"/>
    </source>
</evidence>
<organism evidence="6 7">
    <name type="scientific">Thalassotalea psychrophila</name>
    <dbReference type="NCBI Taxonomy" id="3065647"/>
    <lineage>
        <taxon>Bacteria</taxon>
        <taxon>Pseudomonadati</taxon>
        <taxon>Pseudomonadota</taxon>
        <taxon>Gammaproteobacteria</taxon>
        <taxon>Alteromonadales</taxon>
        <taxon>Colwelliaceae</taxon>
        <taxon>Thalassotalea</taxon>
    </lineage>
</organism>
<proteinExistence type="predicted"/>
<evidence type="ECO:0000313" key="7">
    <source>
        <dbReference type="Proteomes" id="UP001258994"/>
    </source>
</evidence>
<protein>
    <submittedName>
        <fullName evidence="6">Calx-beta domain-containing protein</fullName>
    </submittedName>
</protein>
<dbReference type="SUPFAM" id="SSF53474">
    <property type="entry name" value="alpha/beta-Hydrolases"/>
    <property type="match status" value="2"/>
</dbReference>
<keyword evidence="7" id="KW-1185">Reference proteome</keyword>